<dbReference type="SMART" id="SM00355">
    <property type="entry name" value="ZnF_C2H2"/>
    <property type="match status" value="5"/>
</dbReference>
<dbReference type="Proteomes" id="UP000515135">
    <property type="component" value="Unplaced"/>
</dbReference>
<dbReference type="FunFam" id="3.30.160.60:FF:001839">
    <property type="entry name" value="Uncharacterized protein"/>
    <property type="match status" value="1"/>
</dbReference>
<dbReference type="RefSeq" id="XP_019633066.1">
    <property type="nucleotide sequence ID" value="XM_019777507.1"/>
</dbReference>
<feature type="region of interest" description="Disordered" evidence="9">
    <location>
        <begin position="155"/>
        <end position="188"/>
    </location>
</feature>
<reference evidence="12" key="1">
    <citation type="submission" date="2025-08" db="UniProtKB">
        <authorList>
            <consortium name="RefSeq"/>
        </authorList>
    </citation>
    <scope>IDENTIFICATION</scope>
    <source>
        <tissue evidence="12">Gonad</tissue>
    </source>
</reference>
<dbReference type="GeneID" id="109476525"/>
<keyword evidence="4 8" id="KW-0863">Zinc-finger</keyword>
<dbReference type="KEGG" id="bbel:109476525"/>
<accession>A0A6P4ZTZ2</accession>
<evidence type="ECO:0000256" key="9">
    <source>
        <dbReference type="SAM" id="MobiDB-lite"/>
    </source>
</evidence>
<sequence>MSTPEIRACGLSKDVTLAVLPRLYLEEILIELTRRNISTEYSSREHLVTVLRDVIEYEYRTANPEAVQKGVEYGVAWSDQRKRAPFPANPRTDMQQFTSEANFPSAYAQTMSSIWSPPIPVTQYSSTSVENSANKTTREDYTNFSIFPTFTAMHKPASFGKTPPRQDTSNPEANFSAKTKDTSQSQTEIVMVRGPPSNVEDASWDTNESDVLERLVPTKSDTAVAGDAKPSHSNTEPSTQQEETKETKSEDATVSKKKPKESSSASGKRRRPRKATPTKRGTKAKKKKLKIDEVWSGSDSEGDSDLTAVPKAVRKGGQDGCEGGEEDVYHCPQCEYTSKVKVNMQHHIRTHTGEKPFKCSECDYSASQKVHLDTHMTRHTGERSYMCEECGHRTAFRCNLVRHLRTHTGEKPYKCELCSYRAIRRTHLTNHMRTHTGEKPFMCEECGHMTTDKTSLIRHKRNHTSDKFHM</sequence>
<feature type="compositionally biased region" description="Basic residues" evidence="9">
    <location>
        <begin position="267"/>
        <end position="289"/>
    </location>
</feature>
<evidence type="ECO:0000259" key="10">
    <source>
        <dbReference type="PROSITE" id="PS50157"/>
    </source>
</evidence>
<dbReference type="PANTHER" id="PTHR24404:SF111">
    <property type="entry name" value="GASTRULA ZINC FINGER PROTEIN XLCGF49.1-LIKE-RELATED"/>
    <property type="match status" value="1"/>
</dbReference>
<dbReference type="GO" id="GO:0006357">
    <property type="term" value="P:regulation of transcription by RNA polymerase II"/>
    <property type="evidence" value="ECO:0007669"/>
    <property type="project" value="TreeGrafter"/>
</dbReference>
<proteinExistence type="predicted"/>
<evidence type="ECO:0000256" key="3">
    <source>
        <dbReference type="ARBA" id="ARBA00022737"/>
    </source>
</evidence>
<evidence type="ECO:0000256" key="8">
    <source>
        <dbReference type="PROSITE-ProRule" id="PRU00042"/>
    </source>
</evidence>
<keyword evidence="6" id="KW-0238">DNA-binding</keyword>
<evidence type="ECO:0000313" key="11">
    <source>
        <dbReference type="Proteomes" id="UP000515135"/>
    </source>
</evidence>
<dbReference type="FunFam" id="3.30.160.60:FF:002319">
    <property type="entry name" value="Uncharacterized protein"/>
    <property type="match status" value="1"/>
</dbReference>
<dbReference type="FunFam" id="3.30.160.60:FF:002287">
    <property type="entry name" value="Uncharacterized protein"/>
    <property type="match status" value="1"/>
</dbReference>
<comment type="subcellular location">
    <subcellularLocation>
        <location evidence="1">Nucleus</location>
    </subcellularLocation>
</comment>
<dbReference type="InterPro" id="IPR013087">
    <property type="entry name" value="Znf_C2H2_type"/>
</dbReference>
<feature type="domain" description="C2H2-type" evidence="10">
    <location>
        <begin position="441"/>
        <end position="468"/>
    </location>
</feature>
<protein>
    <submittedName>
        <fullName evidence="12">Zinc finger protein 572-like</fullName>
    </submittedName>
</protein>
<evidence type="ECO:0000256" key="4">
    <source>
        <dbReference type="ARBA" id="ARBA00022771"/>
    </source>
</evidence>
<evidence type="ECO:0000256" key="2">
    <source>
        <dbReference type="ARBA" id="ARBA00022723"/>
    </source>
</evidence>
<evidence type="ECO:0000256" key="6">
    <source>
        <dbReference type="ARBA" id="ARBA00023125"/>
    </source>
</evidence>
<organism evidence="11 12">
    <name type="scientific">Branchiostoma belcheri</name>
    <name type="common">Amphioxus</name>
    <dbReference type="NCBI Taxonomy" id="7741"/>
    <lineage>
        <taxon>Eukaryota</taxon>
        <taxon>Metazoa</taxon>
        <taxon>Chordata</taxon>
        <taxon>Cephalochordata</taxon>
        <taxon>Leptocardii</taxon>
        <taxon>Amphioxiformes</taxon>
        <taxon>Branchiostomatidae</taxon>
        <taxon>Branchiostoma</taxon>
    </lineage>
</organism>
<keyword evidence="2" id="KW-0479">Metal-binding</keyword>
<name>A0A6P4ZTZ2_BRABE</name>
<dbReference type="PROSITE" id="PS50157">
    <property type="entry name" value="ZINC_FINGER_C2H2_2"/>
    <property type="match status" value="5"/>
</dbReference>
<dbReference type="InterPro" id="IPR036236">
    <property type="entry name" value="Znf_C2H2_sf"/>
</dbReference>
<dbReference type="Gene3D" id="3.30.160.60">
    <property type="entry name" value="Classic Zinc Finger"/>
    <property type="match status" value="5"/>
</dbReference>
<keyword evidence="11" id="KW-1185">Reference proteome</keyword>
<feature type="domain" description="C2H2-type" evidence="10">
    <location>
        <begin position="329"/>
        <end position="356"/>
    </location>
</feature>
<dbReference type="Pfam" id="PF00096">
    <property type="entry name" value="zf-C2H2"/>
    <property type="match status" value="3"/>
</dbReference>
<feature type="domain" description="C2H2-type" evidence="10">
    <location>
        <begin position="357"/>
        <end position="384"/>
    </location>
</feature>
<dbReference type="PANTHER" id="PTHR24404">
    <property type="entry name" value="ZINC FINGER PROTEIN"/>
    <property type="match status" value="1"/>
</dbReference>
<dbReference type="GO" id="GO:0008270">
    <property type="term" value="F:zinc ion binding"/>
    <property type="evidence" value="ECO:0007669"/>
    <property type="project" value="UniProtKB-KW"/>
</dbReference>
<dbReference type="FunFam" id="3.30.160.60:FF:001001">
    <property type="entry name" value="RE1-silencing transcription factor B"/>
    <property type="match status" value="1"/>
</dbReference>
<feature type="compositionally biased region" description="Polar residues" evidence="9">
    <location>
        <begin position="165"/>
        <end position="188"/>
    </location>
</feature>
<keyword evidence="3" id="KW-0677">Repeat</keyword>
<keyword evidence="7" id="KW-0539">Nucleus</keyword>
<evidence type="ECO:0000256" key="1">
    <source>
        <dbReference type="ARBA" id="ARBA00004123"/>
    </source>
</evidence>
<keyword evidence="5" id="KW-0862">Zinc</keyword>
<dbReference type="GO" id="GO:0005634">
    <property type="term" value="C:nucleus"/>
    <property type="evidence" value="ECO:0007669"/>
    <property type="project" value="UniProtKB-SubCell"/>
</dbReference>
<dbReference type="InterPro" id="IPR050589">
    <property type="entry name" value="Ikaros_C2H2-ZF"/>
</dbReference>
<evidence type="ECO:0000313" key="12">
    <source>
        <dbReference type="RefSeq" id="XP_019633066.1"/>
    </source>
</evidence>
<dbReference type="SUPFAM" id="SSF57667">
    <property type="entry name" value="beta-beta-alpha zinc fingers"/>
    <property type="match status" value="3"/>
</dbReference>
<feature type="compositionally biased region" description="Basic and acidic residues" evidence="9">
    <location>
        <begin position="242"/>
        <end position="254"/>
    </location>
</feature>
<evidence type="ECO:0000256" key="7">
    <source>
        <dbReference type="ARBA" id="ARBA00023242"/>
    </source>
</evidence>
<dbReference type="OrthoDB" id="8117402at2759"/>
<dbReference type="AlphaFoldDB" id="A0A6P4ZTZ2"/>
<feature type="domain" description="C2H2-type" evidence="10">
    <location>
        <begin position="385"/>
        <end position="412"/>
    </location>
</feature>
<evidence type="ECO:0000256" key="5">
    <source>
        <dbReference type="ARBA" id="ARBA00022833"/>
    </source>
</evidence>
<dbReference type="GO" id="GO:0003700">
    <property type="term" value="F:DNA-binding transcription factor activity"/>
    <property type="evidence" value="ECO:0007669"/>
    <property type="project" value="TreeGrafter"/>
</dbReference>
<gene>
    <name evidence="12" type="primary">LOC109476525</name>
</gene>
<feature type="domain" description="C2H2-type" evidence="10">
    <location>
        <begin position="413"/>
        <end position="440"/>
    </location>
</feature>
<dbReference type="GO" id="GO:0000978">
    <property type="term" value="F:RNA polymerase II cis-regulatory region sequence-specific DNA binding"/>
    <property type="evidence" value="ECO:0007669"/>
    <property type="project" value="TreeGrafter"/>
</dbReference>
<feature type="region of interest" description="Disordered" evidence="9">
    <location>
        <begin position="220"/>
        <end position="308"/>
    </location>
</feature>
<dbReference type="FunFam" id="3.30.160.60:FF:003114">
    <property type="entry name" value="Uncharacterized protein"/>
    <property type="match status" value="1"/>
</dbReference>